<dbReference type="Pfam" id="PF01457">
    <property type="entry name" value="Peptidase_M8"/>
    <property type="match status" value="1"/>
</dbReference>
<keyword evidence="8 16" id="KW-0862">Zinc</keyword>
<dbReference type="EC" id="3.4.24.-" evidence="17"/>
<sequence>MACRLLQPTPFLSSPPLLAVVVVVVAMCCAGGCLAAAQRFALDEMMRRGGRPSETAVVREVPRRGQGAMQAYTVATKEDHSDWKPIRIKVFTEDLKNGTPGSERYCEKQWERRPDYLGHNMTCKADDILSEQKKQLYEKTIIPEAVKLHAERLLVRPMAEGVVMREGPGEPCTYFTIPAGHKTDGVPDADMVIYAAAGPFRDNIPAWAATCLKSSDSRPSVGAMNFNPRHMTDTAWSVRVAAHEMAHALGFTEESIGSKSITSEEGVRGVRRKMVTGENVKARAVAHFNCSSLKGMELENDDAGVHRKMLHWEERSARDELMAPTVGAGYYTALTLAVFADLGYYRVNWSMAEPMSWGNDTGCDFLTKKCKDTEDLAKTYPHMFCDASDKATLRCSSDRRHVGTCTAYVVDVQGSVSEKDVCPIISTELYSATSRKPSNACVEGSGQTLPGSLTGSDSWCLDAEALQVKKPEGEDRKYGNIRGVCA</sequence>
<comment type="cofactor">
    <cofactor evidence="16 17">
        <name>Zn(2+)</name>
        <dbReference type="ChEBI" id="CHEBI:29105"/>
    </cofactor>
    <text evidence="16 17">Binds 1 zinc ion per subunit.</text>
</comment>
<dbReference type="GO" id="GO:0046872">
    <property type="term" value="F:metal ion binding"/>
    <property type="evidence" value="ECO:0007669"/>
    <property type="project" value="UniProtKB-KW"/>
</dbReference>
<dbReference type="Gene3D" id="3.90.132.10">
    <property type="entry name" value="Leishmanolysin , domain 2"/>
    <property type="match status" value="1"/>
</dbReference>
<dbReference type="OrthoDB" id="527990at2759"/>
<comment type="catalytic activity">
    <reaction evidence="1">
        <text>Preference for hydrophobic residues at P1 and P1' and basic residues at P2' and P3'. A model nonapeptide is cleaved at -Ala-Tyr-|-Leu-Lys-Lys-.</text>
        <dbReference type="EC" id="3.4.24.36"/>
    </reaction>
</comment>
<evidence type="ECO:0000256" key="7">
    <source>
        <dbReference type="ARBA" id="ARBA00022801"/>
    </source>
</evidence>
<comment type="caution">
    <text evidence="19">The sequence shown here is derived from an EMBL/GenBank/DDBJ whole genome shotgun (WGS) entry which is preliminary data.</text>
</comment>
<keyword evidence="4 17" id="KW-0645">Protease</keyword>
<evidence type="ECO:0000256" key="8">
    <source>
        <dbReference type="ARBA" id="ARBA00022833"/>
    </source>
</evidence>
<evidence type="ECO:0000313" key="19">
    <source>
        <dbReference type="EMBL" id="ESL05568.1"/>
    </source>
</evidence>
<keyword evidence="11 18" id="KW-0472">Membrane</keyword>
<proteinExistence type="inferred from homology"/>
<keyword evidence="6" id="KW-0732">Signal</keyword>
<dbReference type="EMBL" id="AUPL01006778">
    <property type="protein sequence ID" value="ESL05568.1"/>
    <property type="molecule type" value="Genomic_DNA"/>
</dbReference>
<evidence type="ECO:0000256" key="11">
    <source>
        <dbReference type="ARBA" id="ARBA00023136"/>
    </source>
</evidence>
<dbReference type="FunFam" id="3.90.132.10:FF:000001">
    <property type="entry name" value="leishmanolysin-like peptidase isoform X2"/>
    <property type="match status" value="1"/>
</dbReference>
<accession>A0A061IS72</accession>
<evidence type="ECO:0000256" key="15">
    <source>
        <dbReference type="PIRSR" id="PIRSR601577-1"/>
    </source>
</evidence>
<evidence type="ECO:0000256" key="9">
    <source>
        <dbReference type="ARBA" id="ARBA00022889"/>
    </source>
</evidence>
<dbReference type="SUPFAM" id="SSF55486">
    <property type="entry name" value="Metalloproteases ('zincins'), catalytic domain"/>
    <property type="match status" value="1"/>
</dbReference>
<dbReference type="PRINTS" id="PR00782">
    <property type="entry name" value="LSHMANOLYSIN"/>
</dbReference>
<keyword evidence="13" id="KW-1015">Disulfide bond</keyword>
<dbReference type="AlphaFoldDB" id="A0A061IS72"/>
<dbReference type="Gene3D" id="2.30.34.10">
    <property type="entry name" value="Leishmanolysin domain 4"/>
    <property type="match status" value="1"/>
</dbReference>
<dbReference type="GO" id="GO:0007155">
    <property type="term" value="P:cell adhesion"/>
    <property type="evidence" value="ECO:0007669"/>
    <property type="project" value="UniProtKB-KW"/>
</dbReference>
<dbReference type="GO" id="GO:0006508">
    <property type="term" value="P:proteolysis"/>
    <property type="evidence" value="ECO:0007669"/>
    <property type="project" value="UniProtKB-KW"/>
</dbReference>
<dbReference type="Gene3D" id="2.10.55.10">
    <property type="entry name" value="Leishmanolysin domain 3"/>
    <property type="match status" value="1"/>
</dbReference>
<keyword evidence="10 16" id="KW-0482">Metalloprotease</keyword>
<evidence type="ECO:0000313" key="20">
    <source>
        <dbReference type="Proteomes" id="UP000031737"/>
    </source>
</evidence>
<feature type="binding site" evidence="16">
    <location>
        <position position="247"/>
    </location>
    <ligand>
        <name>Zn(2+)</name>
        <dbReference type="ChEBI" id="CHEBI:29105"/>
        <note>catalytic</note>
    </ligand>
</feature>
<evidence type="ECO:0000256" key="14">
    <source>
        <dbReference type="ARBA" id="ARBA00023180"/>
    </source>
</evidence>
<dbReference type="MEROPS" id="M08.001"/>
<evidence type="ECO:0000256" key="17">
    <source>
        <dbReference type="RuleBase" id="RU366077"/>
    </source>
</evidence>
<dbReference type="GO" id="GO:0004222">
    <property type="term" value="F:metalloendopeptidase activity"/>
    <property type="evidence" value="ECO:0007669"/>
    <property type="project" value="UniProtKB-UniRule"/>
</dbReference>
<evidence type="ECO:0000256" key="6">
    <source>
        <dbReference type="ARBA" id="ARBA00022729"/>
    </source>
</evidence>
<organism evidence="19 20">
    <name type="scientific">Trypanosoma rangeli SC58</name>
    <dbReference type="NCBI Taxonomy" id="429131"/>
    <lineage>
        <taxon>Eukaryota</taxon>
        <taxon>Discoba</taxon>
        <taxon>Euglenozoa</taxon>
        <taxon>Kinetoplastea</taxon>
        <taxon>Metakinetoplastina</taxon>
        <taxon>Trypanosomatida</taxon>
        <taxon>Trypanosomatidae</taxon>
        <taxon>Trypanosoma</taxon>
        <taxon>Herpetosoma</taxon>
    </lineage>
</organism>
<dbReference type="GO" id="GO:0005737">
    <property type="term" value="C:cytoplasm"/>
    <property type="evidence" value="ECO:0007669"/>
    <property type="project" value="TreeGrafter"/>
</dbReference>
<feature type="binding site" evidence="16">
    <location>
        <position position="243"/>
    </location>
    <ligand>
        <name>Zn(2+)</name>
        <dbReference type="ChEBI" id="CHEBI:29105"/>
        <note>catalytic</note>
    </ligand>
</feature>
<keyword evidence="5 16" id="KW-0479">Metal-binding</keyword>
<evidence type="ECO:0000256" key="16">
    <source>
        <dbReference type="PIRSR" id="PIRSR601577-2"/>
    </source>
</evidence>
<dbReference type="PANTHER" id="PTHR10942:SF0">
    <property type="entry name" value="LEISHMANOLYSIN-LIKE PEPTIDASE"/>
    <property type="match status" value="1"/>
</dbReference>
<keyword evidence="18" id="KW-1133">Transmembrane helix</keyword>
<keyword evidence="14" id="KW-0325">Glycoprotein</keyword>
<keyword evidence="12" id="KW-0865">Zymogen</keyword>
<protein>
    <recommendedName>
        <fullName evidence="17">Leishmanolysin-like peptidase</fullName>
        <ecNumber evidence="17">3.4.24.-</ecNumber>
    </recommendedName>
</protein>
<evidence type="ECO:0000256" key="18">
    <source>
        <dbReference type="SAM" id="Phobius"/>
    </source>
</evidence>
<evidence type="ECO:0000256" key="12">
    <source>
        <dbReference type="ARBA" id="ARBA00023145"/>
    </source>
</evidence>
<name>A0A061IS72_TRYRA</name>
<gene>
    <name evidence="19" type="ORF">TRSC58_06778</name>
</gene>
<feature type="active site" evidence="15">
    <location>
        <position position="244"/>
    </location>
</feature>
<feature type="transmembrane region" description="Helical" evidence="18">
    <location>
        <begin position="17"/>
        <end position="37"/>
    </location>
</feature>
<reference evidence="19 20" key="1">
    <citation type="submission" date="2013-07" db="EMBL/GenBank/DDBJ databases">
        <authorList>
            <person name="Stoco P.H."/>
            <person name="Wagner G."/>
            <person name="Gerber A."/>
            <person name="Zaha A."/>
            <person name="Thompson C."/>
            <person name="Bartholomeu D.C."/>
            <person name="Luckemeyer D.D."/>
            <person name="Bahia D."/>
            <person name="Loreto E."/>
            <person name="Prestes E.B."/>
            <person name="Lima F.M."/>
            <person name="Rodrigues-Luiz G."/>
            <person name="Vallejo G.A."/>
            <person name="Filho J.F."/>
            <person name="Monteiro K.M."/>
            <person name="Tyler K.M."/>
            <person name="de Almeida L.G."/>
            <person name="Ortiz M.F."/>
            <person name="Siervo M.A."/>
            <person name="de Moraes M.H."/>
            <person name="Cunha O.L."/>
            <person name="Mendonca-Neto R."/>
            <person name="Silva R."/>
            <person name="Teixeira S.M."/>
            <person name="Murta S.M."/>
            <person name="Sincero T.C."/>
            <person name="Mendes T.A."/>
            <person name="Urmenyi T.P."/>
            <person name="Silva V.G."/>
            <person name="da Rocha W.D."/>
            <person name="Andersson B."/>
            <person name="Romanha A.J."/>
            <person name="Steindel M."/>
            <person name="de Vasconcelos A.T."/>
            <person name="Grisard E.C."/>
        </authorList>
    </citation>
    <scope>NUCLEOTIDE SEQUENCE [LARGE SCALE GENOMIC DNA]</scope>
    <source>
        <strain evidence="19 20">SC58</strain>
    </source>
</reference>
<dbReference type="Proteomes" id="UP000031737">
    <property type="component" value="Unassembled WGS sequence"/>
</dbReference>
<dbReference type="InterPro" id="IPR001577">
    <property type="entry name" value="Peptidase_M8"/>
</dbReference>
<evidence type="ECO:0000256" key="5">
    <source>
        <dbReference type="ARBA" id="ARBA00022723"/>
    </source>
</evidence>
<keyword evidence="9" id="KW-0130">Cell adhesion</keyword>
<dbReference type="Gene3D" id="3.10.170.20">
    <property type="match status" value="1"/>
</dbReference>
<dbReference type="GO" id="GO:0016020">
    <property type="term" value="C:membrane"/>
    <property type="evidence" value="ECO:0007669"/>
    <property type="project" value="UniProtKB-SubCell"/>
</dbReference>
<comment type="similarity">
    <text evidence="3 17">Belongs to the peptidase M8 family.</text>
</comment>
<evidence type="ECO:0000256" key="4">
    <source>
        <dbReference type="ARBA" id="ARBA00022670"/>
    </source>
</evidence>
<evidence type="ECO:0000256" key="1">
    <source>
        <dbReference type="ARBA" id="ARBA00001249"/>
    </source>
</evidence>
<evidence type="ECO:0000256" key="2">
    <source>
        <dbReference type="ARBA" id="ARBA00004370"/>
    </source>
</evidence>
<keyword evidence="7 17" id="KW-0378">Hydrolase</keyword>
<feature type="binding site" evidence="16">
    <location>
        <position position="311"/>
    </location>
    <ligand>
        <name>Zn(2+)</name>
        <dbReference type="ChEBI" id="CHEBI:29105"/>
        <note>catalytic</note>
    </ligand>
</feature>
<evidence type="ECO:0000256" key="3">
    <source>
        <dbReference type="ARBA" id="ARBA00005860"/>
    </source>
</evidence>
<dbReference type="VEuPathDB" id="TriTrypDB:TRSC58_06778"/>
<evidence type="ECO:0000256" key="10">
    <source>
        <dbReference type="ARBA" id="ARBA00023049"/>
    </source>
</evidence>
<keyword evidence="20" id="KW-1185">Reference proteome</keyword>
<comment type="subcellular location">
    <subcellularLocation>
        <location evidence="2">Membrane</location>
    </subcellularLocation>
</comment>
<keyword evidence="18" id="KW-0812">Transmembrane</keyword>
<evidence type="ECO:0000256" key="13">
    <source>
        <dbReference type="ARBA" id="ARBA00023157"/>
    </source>
</evidence>
<dbReference type="PANTHER" id="PTHR10942">
    <property type="entry name" value="LEISHMANOLYSIN-LIKE PEPTIDASE"/>
    <property type="match status" value="1"/>
</dbReference>